<dbReference type="InterPro" id="IPR036866">
    <property type="entry name" value="RibonucZ/Hydroxyglut_hydro"/>
</dbReference>
<organism evidence="10 11">
    <name type="scientific">Paenibacillus taihuensis</name>
    <dbReference type="NCBI Taxonomy" id="1156355"/>
    <lineage>
        <taxon>Bacteria</taxon>
        <taxon>Bacillati</taxon>
        <taxon>Bacillota</taxon>
        <taxon>Bacilli</taxon>
        <taxon>Bacillales</taxon>
        <taxon>Paenibacillaceae</taxon>
        <taxon>Paenibacillus</taxon>
    </lineage>
</organism>
<dbReference type="GO" id="GO:0046872">
    <property type="term" value="F:metal ion binding"/>
    <property type="evidence" value="ECO:0007669"/>
    <property type="project" value="UniProtKB-KW"/>
</dbReference>
<comment type="similarity">
    <text evidence="2">Belongs to the metallo-beta-lactamase superfamily.</text>
</comment>
<proteinExistence type="inferred from homology"/>
<protein>
    <submittedName>
        <fullName evidence="10">Glyoxylase-like metal-dependent hydrolase (Beta-lactamase superfamily II)</fullName>
    </submittedName>
</protein>
<dbReference type="AlphaFoldDB" id="A0A3D9RRC7"/>
<name>A0A3D9RRC7_9BACL</name>
<evidence type="ECO:0000256" key="8">
    <source>
        <dbReference type="ARBA" id="ARBA00048505"/>
    </source>
</evidence>
<dbReference type="GO" id="GO:0016787">
    <property type="term" value="F:hydrolase activity"/>
    <property type="evidence" value="ECO:0007669"/>
    <property type="project" value="UniProtKB-KW"/>
</dbReference>
<evidence type="ECO:0000313" key="11">
    <source>
        <dbReference type="Proteomes" id="UP000256304"/>
    </source>
</evidence>
<keyword evidence="3" id="KW-0479">Metal-binding</keyword>
<evidence type="ECO:0000256" key="7">
    <source>
        <dbReference type="ARBA" id="ARBA00034301"/>
    </source>
</evidence>
<accession>A0A3D9RRC7</accession>
<feature type="domain" description="Metallo-beta-lactamase" evidence="9">
    <location>
        <begin position="46"/>
        <end position="260"/>
    </location>
</feature>
<comment type="catalytic activity">
    <reaction evidence="6">
        <text>3',5'-cyclic CMP + H2O = CMP + H(+)</text>
        <dbReference type="Rhea" id="RHEA:72675"/>
        <dbReference type="ChEBI" id="CHEBI:15377"/>
        <dbReference type="ChEBI" id="CHEBI:15378"/>
        <dbReference type="ChEBI" id="CHEBI:58003"/>
        <dbReference type="ChEBI" id="CHEBI:60377"/>
    </reaction>
    <physiologicalReaction direction="left-to-right" evidence="6">
        <dbReference type="Rhea" id="RHEA:72676"/>
    </physiologicalReaction>
</comment>
<keyword evidence="4 10" id="KW-0378">Hydrolase</keyword>
<reference evidence="10 11" key="1">
    <citation type="submission" date="2018-08" db="EMBL/GenBank/DDBJ databases">
        <title>Genomic Encyclopedia of Type Strains, Phase III (KMG-III): the genomes of soil and plant-associated and newly described type strains.</title>
        <authorList>
            <person name="Whitman W."/>
        </authorList>
    </citation>
    <scope>NUCLEOTIDE SEQUENCE [LARGE SCALE GENOMIC DNA]</scope>
    <source>
        <strain evidence="10 11">CGMCC 1.10966</strain>
    </source>
</reference>
<keyword evidence="5" id="KW-0862">Zinc</keyword>
<dbReference type="EMBL" id="QTTN01000025">
    <property type="protein sequence ID" value="REE78641.1"/>
    <property type="molecule type" value="Genomic_DNA"/>
</dbReference>
<comment type="caution">
    <text evidence="10">The sequence shown here is derived from an EMBL/GenBank/DDBJ whole genome shotgun (WGS) entry which is preliminary data.</text>
</comment>
<evidence type="ECO:0000256" key="4">
    <source>
        <dbReference type="ARBA" id="ARBA00022801"/>
    </source>
</evidence>
<dbReference type="Proteomes" id="UP000256304">
    <property type="component" value="Unassembled WGS sequence"/>
</dbReference>
<keyword evidence="11" id="KW-1185">Reference proteome</keyword>
<evidence type="ECO:0000256" key="2">
    <source>
        <dbReference type="ARBA" id="ARBA00007749"/>
    </source>
</evidence>
<comment type="catalytic activity">
    <reaction evidence="8">
        <text>3',5'-cyclic UMP + H2O = UMP + H(+)</text>
        <dbReference type="Rhea" id="RHEA:70575"/>
        <dbReference type="ChEBI" id="CHEBI:15377"/>
        <dbReference type="ChEBI" id="CHEBI:15378"/>
        <dbReference type="ChEBI" id="CHEBI:57865"/>
        <dbReference type="ChEBI" id="CHEBI:184387"/>
    </reaction>
    <physiologicalReaction direction="left-to-right" evidence="8">
        <dbReference type="Rhea" id="RHEA:70576"/>
    </physiologicalReaction>
</comment>
<evidence type="ECO:0000256" key="3">
    <source>
        <dbReference type="ARBA" id="ARBA00022723"/>
    </source>
</evidence>
<dbReference type="RefSeq" id="WP_116190731.1">
    <property type="nucleotide sequence ID" value="NZ_QTTN01000025.1"/>
</dbReference>
<evidence type="ECO:0000313" key="10">
    <source>
        <dbReference type="EMBL" id="REE78641.1"/>
    </source>
</evidence>
<gene>
    <name evidence="10" type="ORF">A8990_12538</name>
</gene>
<dbReference type="PANTHER" id="PTHR42978">
    <property type="entry name" value="QUORUM-QUENCHING LACTONASE YTNP-RELATED-RELATED"/>
    <property type="match status" value="1"/>
</dbReference>
<dbReference type="PANTHER" id="PTHR42978:SF2">
    <property type="entry name" value="102 KBASES UNSTABLE REGION: FROM 1 TO 119443"/>
    <property type="match status" value="1"/>
</dbReference>
<comment type="cofactor">
    <cofactor evidence="1">
        <name>Zn(2+)</name>
        <dbReference type="ChEBI" id="CHEBI:29105"/>
    </cofactor>
</comment>
<sequence>MTNARIHVWHTGEVYIDQSLAFREKTLHPLPYTGWLRPRAKKRWVPVSVYLIEHPSGLILVDTGWHTEMRENQRKHLGAFASSMFKGRLPAGEAVHEQLSRYGVKAADIDYVLLTHLHSDHVSGLKHVSEAKQILVSEPEWNAAQRGIGYIKSMWQGVNVTPFEWTQIPYGPYKLGLDLFQDGSVYLVHTPGHSAGQFSVLVRTKQGWVLLASDVGYGAASFAHGILPGSTTDKKAARRSLDWVKEFMAREDCLMAIANHDVEIKPQIIGCPAPWKSIVE</sequence>
<comment type="function">
    <text evidence="7">Counteracts the endogenous Pycsar antiviral defense system. Phosphodiesterase that enables metal-dependent hydrolysis of host cyclic nucleotide Pycsar defense signals such as cCMP and cUMP.</text>
</comment>
<evidence type="ECO:0000256" key="5">
    <source>
        <dbReference type="ARBA" id="ARBA00022833"/>
    </source>
</evidence>
<dbReference type="Pfam" id="PF00753">
    <property type="entry name" value="Lactamase_B"/>
    <property type="match status" value="1"/>
</dbReference>
<evidence type="ECO:0000256" key="1">
    <source>
        <dbReference type="ARBA" id="ARBA00001947"/>
    </source>
</evidence>
<dbReference type="SMART" id="SM00849">
    <property type="entry name" value="Lactamase_B"/>
    <property type="match status" value="1"/>
</dbReference>
<dbReference type="SUPFAM" id="SSF56281">
    <property type="entry name" value="Metallo-hydrolase/oxidoreductase"/>
    <property type="match status" value="1"/>
</dbReference>
<dbReference type="OrthoDB" id="333278at2"/>
<dbReference type="InterPro" id="IPR001279">
    <property type="entry name" value="Metallo-B-lactamas"/>
</dbReference>
<evidence type="ECO:0000256" key="6">
    <source>
        <dbReference type="ARBA" id="ARBA00034221"/>
    </source>
</evidence>
<dbReference type="CDD" id="cd07729">
    <property type="entry name" value="AHL_lactonase_MBL-fold"/>
    <property type="match status" value="1"/>
</dbReference>
<evidence type="ECO:0000259" key="9">
    <source>
        <dbReference type="SMART" id="SM00849"/>
    </source>
</evidence>
<dbReference type="InterPro" id="IPR051013">
    <property type="entry name" value="MBL_superfamily_lactonases"/>
</dbReference>
<dbReference type="Gene3D" id="3.60.15.10">
    <property type="entry name" value="Ribonuclease Z/Hydroxyacylglutathione hydrolase-like"/>
    <property type="match status" value="1"/>
</dbReference>